<dbReference type="EMBL" id="ADKM02000110">
    <property type="protein sequence ID" value="EGC02149.1"/>
    <property type="molecule type" value="Genomic_DNA"/>
</dbReference>
<dbReference type="InterPro" id="IPR035985">
    <property type="entry name" value="Ubiquitin-activating_enz"/>
</dbReference>
<dbReference type="InterPro" id="IPR036873">
    <property type="entry name" value="Rhodanese-like_dom_sf"/>
</dbReference>
<dbReference type="Gene3D" id="3.40.50.720">
    <property type="entry name" value="NAD(P)-binding Rossmann-like Domain"/>
    <property type="match status" value="1"/>
</dbReference>
<evidence type="ECO:0000256" key="1">
    <source>
        <dbReference type="ARBA" id="ARBA00022679"/>
    </source>
</evidence>
<accession>E9SF01</accession>
<dbReference type="AlphaFoldDB" id="E9SF01"/>
<evidence type="ECO:0000259" key="4">
    <source>
        <dbReference type="PROSITE" id="PS50206"/>
    </source>
</evidence>
<keyword evidence="2" id="KW-0547">Nucleotide-binding</keyword>
<name>E9SF01_RUMAL</name>
<dbReference type="SMART" id="SM00450">
    <property type="entry name" value="RHOD"/>
    <property type="match status" value="1"/>
</dbReference>
<feature type="domain" description="Rhodanese" evidence="4">
    <location>
        <begin position="16"/>
        <end position="97"/>
    </location>
</feature>
<dbReference type="GO" id="GO:0005737">
    <property type="term" value="C:cytoplasm"/>
    <property type="evidence" value="ECO:0007669"/>
    <property type="project" value="TreeGrafter"/>
</dbReference>
<dbReference type="PANTHER" id="PTHR10953">
    <property type="entry name" value="UBIQUITIN-ACTIVATING ENZYME E1"/>
    <property type="match status" value="1"/>
</dbReference>
<evidence type="ECO:0000256" key="3">
    <source>
        <dbReference type="ARBA" id="ARBA00022840"/>
    </source>
</evidence>
<keyword evidence="1" id="KW-0808">Transferase</keyword>
<dbReference type="SUPFAM" id="SSF69572">
    <property type="entry name" value="Activating enzymes of the ubiquitin-like proteins"/>
    <property type="match status" value="1"/>
</dbReference>
<keyword evidence="3" id="KW-0067">ATP-binding</keyword>
<dbReference type="GO" id="GO:0016779">
    <property type="term" value="F:nucleotidyltransferase activity"/>
    <property type="evidence" value="ECO:0007669"/>
    <property type="project" value="TreeGrafter"/>
</dbReference>
<dbReference type="GO" id="GO:0004792">
    <property type="term" value="F:thiosulfate-cyanide sulfurtransferase activity"/>
    <property type="evidence" value="ECO:0007669"/>
    <property type="project" value="TreeGrafter"/>
</dbReference>
<dbReference type="RefSeq" id="WP_002851531.1">
    <property type="nucleotide sequence ID" value="NZ_ADKM02000110.1"/>
</dbReference>
<gene>
    <name evidence="5" type="ORF">CUS_5657</name>
</gene>
<dbReference type="InterPro" id="IPR045886">
    <property type="entry name" value="ThiF/MoeB/HesA"/>
</dbReference>
<dbReference type="Gene3D" id="3.40.250.10">
    <property type="entry name" value="Rhodanese-like domain"/>
    <property type="match status" value="1"/>
</dbReference>
<evidence type="ECO:0000313" key="6">
    <source>
        <dbReference type="Proteomes" id="UP000004259"/>
    </source>
</evidence>
<evidence type="ECO:0000256" key="2">
    <source>
        <dbReference type="ARBA" id="ARBA00022741"/>
    </source>
</evidence>
<dbReference type="STRING" id="246199.CUS_5657"/>
<keyword evidence="6" id="KW-1185">Reference proteome</keyword>
<dbReference type="GO" id="GO:0008641">
    <property type="term" value="F:ubiquitin-like modifier activating enzyme activity"/>
    <property type="evidence" value="ECO:0007669"/>
    <property type="project" value="InterPro"/>
</dbReference>
<dbReference type="SUPFAM" id="SSF52821">
    <property type="entry name" value="Rhodanese/Cell cycle control phosphatase"/>
    <property type="match status" value="1"/>
</dbReference>
<protein>
    <submittedName>
        <fullName evidence="5">ThiF family protein</fullName>
    </submittedName>
</protein>
<dbReference type="PROSITE" id="PS50206">
    <property type="entry name" value="RHODANESE_3"/>
    <property type="match status" value="1"/>
</dbReference>
<dbReference type="Pfam" id="PF00581">
    <property type="entry name" value="Rhodanese"/>
    <property type="match status" value="1"/>
</dbReference>
<dbReference type="GO" id="GO:0005524">
    <property type="term" value="F:ATP binding"/>
    <property type="evidence" value="ECO:0007669"/>
    <property type="project" value="UniProtKB-KW"/>
</dbReference>
<dbReference type="eggNOG" id="COG0476">
    <property type="taxonomic scope" value="Bacteria"/>
</dbReference>
<dbReference type="OrthoDB" id="9804286at2"/>
<dbReference type="FunFam" id="3.40.50.720:FF:000033">
    <property type="entry name" value="Adenylyltransferase and sulfurtransferase MOCS3"/>
    <property type="match status" value="1"/>
</dbReference>
<dbReference type="CDD" id="cd00158">
    <property type="entry name" value="RHOD"/>
    <property type="match status" value="1"/>
</dbReference>
<sequence>MNDDIGISAEELLKLPKDSHILIDLRSEASYRQGHIDGAVLTHKDIRSAGSKKLIFYCQYGVESIETAAYFRKCGFNAYSLKGGYAQWLKTQDTAFDTQELERYDRQITLPQIGLTGQQKLKNAAVLIIGAGGLGCPCGMYLAAAGVGKIGIIDHDEVSLSNLNRQVAHREVGINKALSLKNTLVGINDKIDVTAYPFPFTNENAADILKGYDYVADCTDSAETKFMINDLCVQYGIPYCYGGVIGFEGQVMTVIPRKTACLRCIFEVPPSVCETCESAGIIGASAGMIGCMQALEAIKYITSSGDMLTNKLFVFDMLRMKARTVNFGGISKHCIVCNSATARR</sequence>
<reference evidence="5 6" key="1">
    <citation type="submission" date="2011-02" db="EMBL/GenBank/DDBJ databases">
        <authorList>
            <person name="Nelson K.E."/>
            <person name="Sutton G."/>
            <person name="Torralba M."/>
            <person name="Durkin S."/>
            <person name="Harkins D."/>
            <person name="Montgomery R."/>
            <person name="Ziemer C."/>
            <person name="Klaassens E."/>
            <person name="Ocuiv P."/>
            <person name="Morrison M."/>
        </authorList>
    </citation>
    <scope>NUCLEOTIDE SEQUENCE [LARGE SCALE GENOMIC DNA]</scope>
    <source>
        <strain evidence="5 6">8</strain>
    </source>
</reference>
<evidence type="ECO:0000313" key="5">
    <source>
        <dbReference type="EMBL" id="EGC02149.1"/>
    </source>
</evidence>
<dbReference type="Pfam" id="PF00899">
    <property type="entry name" value="ThiF"/>
    <property type="match status" value="1"/>
</dbReference>
<dbReference type="InterPro" id="IPR001763">
    <property type="entry name" value="Rhodanese-like_dom"/>
</dbReference>
<comment type="caution">
    <text evidence="5">The sequence shown here is derived from an EMBL/GenBank/DDBJ whole genome shotgun (WGS) entry which is preliminary data.</text>
</comment>
<proteinExistence type="predicted"/>
<dbReference type="PANTHER" id="PTHR10953:SF102">
    <property type="entry name" value="ADENYLYLTRANSFERASE AND SULFURTRANSFERASE MOCS3"/>
    <property type="match status" value="1"/>
</dbReference>
<dbReference type="InterPro" id="IPR000594">
    <property type="entry name" value="ThiF_NAD_FAD-bd"/>
</dbReference>
<organism evidence="5 6">
    <name type="scientific">Ruminococcus albus 8</name>
    <dbReference type="NCBI Taxonomy" id="246199"/>
    <lineage>
        <taxon>Bacteria</taxon>
        <taxon>Bacillati</taxon>
        <taxon>Bacillota</taxon>
        <taxon>Clostridia</taxon>
        <taxon>Eubacteriales</taxon>
        <taxon>Oscillospiraceae</taxon>
        <taxon>Ruminococcus</taxon>
    </lineage>
</organism>
<dbReference type="Proteomes" id="UP000004259">
    <property type="component" value="Unassembled WGS sequence"/>
</dbReference>
<dbReference type="CDD" id="cd00757">
    <property type="entry name" value="ThiF_MoeB_HesA_family"/>
    <property type="match status" value="1"/>
</dbReference>